<keyword evidence="1" id="KW-1133">Transmembrane helix</keyword>
<keyword evidence="1" id="KW-0812">Transmembrane</keyword>
<dbReference type="Gene3D" id="3.30.40.10">
    <property type="entry name" value="Zinc/RING finger domain, C3HC4 (zinc finger)"/>
    <property type="match status" value="1"/>
</dbReference>
<dbReference type="AlphaFoldDB" id="A0A6C0EYE4"/>
<reference evidence="2" key="1">
    <citation type="journal article" date="2020" name="Nature">
        <title>Giant virus diversity and host interactions through global metagenomics.</title>
        <authorList>
            <person name="Schulz F."/>
            <person name="Roux S."/>
            <person name="Paez-Espino D."/>
            <person name="Jungbluth S."/>
            <person name="Walsh D.A."/>
            <person name="Denef V.J."/>
            <person name="McMahon K.D."/>
            <person name="Konstantinidis K.T."/>
            <person name="Eloe-Fadrosh E.A."/>
            <person name="Kyrpides N.C."/>
            <person name="Woyke T."/>
        </authorList>
    </citation>
    <scope>NUCLEOTIDE SEQUENCE</scope>
    <source>
        <strain evidence="2">GVMAG-M-3300009161-52</strain>
    </source>
</reference>
<dbReference type="InterPro" id="IPR013083">
    <property type="entry name" value="Znf_RING/FYVE/PHD"/>
</dbReference>
<accession>A0A6C0EYE4</accession>
<organism evidence="2">
    <name type="scientific">viral metagenome</name>
    <dbReference type="NCBI Taxonomy" id="1070528"/>
    <lineage>
        <taxon>unclassified sequences</taxon>
        <taxon>metagenomes</taxon>
        <taxon>organismal metagenomes</taxon>
    </lineage>
</organism>
<sequence>MAEDLSRDELLERLRLAEAKVAELSVRSTEATTEATTENIDDEIFIRGIKKSKWFNLRQIIRYLVCIIGATIFGGCATTFAIREHYEKLYRKFCIPDQTYDEIDDETNEKHREICRKLYREVYLKNYNNPLFHPESFEGRNMIPNDIDVSTEQNKMEPILEYLRKSYIVDEIKVTGCPYFLNERTSASKAIIFRRFRISIIKPSYKVTSNLSEIFGISNMHNLLSNFNIDLDFVILRDSYSRNNIRPPFNQPDFRCNLLELRPGSKDEYILATSYVSTTLERNISFIERAKQAIKDLETVFQDNIDKRALVMVASNPPNYKRIEKMLKKGYSIDLSEFLQIRERFPLKPITDEDKCYICQEEVTDSRSDVSNPMLDVIKPCTECSGLTHLLCFAEHMENGLVSLNRHDIEPRCGMCRTPFSKYRCQCDIMKLIFTIEDCKENLATGGTARKIPQSCDFCQ</sequence>
<feature type="transmembrane region" description="Helical" evidence="1">
    <location>
        <begin position="60"/>
        <end position="82"/>
    </location>
</feature>
<keyword evidence="1" id="KW-0472">Membrane</keyword>
<dbReference type="EMBL" id="MN738983">
    <property type="protein sequence ID" value="QHT34048.1"/>
    <property type="molecule type" value="Genomic_DNA"/>
</dbReference>
<evidence type="ECO:0000313" key="2">
    <source>
        <dbReference type="EMBL" id="QHT34048.1"/>
    </source>
</evidence>
<evidence type="ECO:0000256" key="1">
    <source>
        <dbReference type="SAM" id="Phobius"/>
    </source>
</evidence>
<name>A0A6C0EYE4_9ZZZZ</name>
<protein>
    <submittedName>
        <fullName evidence="2">Uncharacterized protein</fullName>
    </submittedName>
</protein>
<proteinExistence type="predicted"/>